<organism evidence="2 3">
    <name type="scientific">Shimia abyssi</name>
    <dbReference type="NCBI Taxonomy" id="1662395"/>
    <lineage>
        <taxon>Bacteria</taxon>
        <taxon>Pseudomonadati</taxon>
        <taxon>Pseudomonadota</taxon>
        <taxon>Alphaproteobacteria</taxon>
        <taxon>Rhodobacterales</taxon>
        <taxon>Roseobacteraceae</taxon>
    </lineage>
</organism>
<name>A0A2P8FJX1_9RHOB</name>
<dbReference type="InterPro" id="IPR051082">
    <property type="entry name" value="Pentapeptide-BTB/POZ_domain"/>
</dbReference>
<dbReference type="Gene3D" id="2.160.20.80">
    <property type="entry name" value="E3 ubiquitin-protein ligase SopA"/>
    <property type="match status" value="1"/>
</dbReference>
<keyword evidence="1" id="KW-1133">Transmembrane helix</keyword>
<dbReference type="SUPFAM" id="SSF141571">
    <property type="entry name" value="Pentapeptide repeat-like"/>
    <property type="match status" value="1"/>
</dbReference>
<accession>A0A2P8FJX1</accession>
<gene>
    <name evidence="2" type="ORF">CLV88_101442</name>
</gene>
<evidence type="ECO:0000256" key="1">
    <source>
        <dbReference type="SAM" id="Phobius"/>
    </source>
</evidence>
<feature type="transmembrane region" description="Helical" evidence="1">
    <location>
        <begin position="49"/>
        <end position="77"/>
    </location>
</feature>
<dbReference type="PANTHER" id="PTHR14136">
    <property type="entry name" value="BTB_POZ DOMAIN-CONTAINING PROTEIN KCTD9"/>
    <property type="match status" value="1"/>
</dbReference>
<dbReference type="PANTHER" id="PTHR14136:SF17">
    <property type="entry name" value="BTB_POZ DOMAIN-CONTAINING PROTEIN KCTD9"/>
    <property type="match status" value="1"/>
</dbReference>
<dbReference type="InterPro" id="IPR001646">
    <property type="entry name" value="5peptide_repeat"/>
</dbReference>
<dbReference type="EMBL" id="PYGJ01000001">
    <property type="protein sequence ID" value="PSL22017.1"/>
    <property type="molecule type" value="Genomic_DNA"/>
</dbReference>
<evidence type="ECO:0000313" key="2">
    <source>
        <dbReference type="EMBL" id="PSL22017.1"/>
    </source>
</evidence>
<sequence length="291" mass="33001">MSPEERLIDVETRLVAQEHRLFTILQNFFVERPKWPTGDPRRDAAAKALIWSLFFSPGTVAVAGSLIGLATLAVLVWQNTLIVEQNTYFREQISQQQRQIQDQNRVSLQNDRSRAIEVIYGPNFTKNPRVKAEAVRTLVVIERSLIANEENVFESNYVNLHDANLAEIHIENFDLRNVSFRNANLRQAVLAGIDMTGSAFRFAKLEQANFYNSDLSNTFWDSANLTTADFQNADLNGANMVRADLRFANFDGVQNWRTIAITDAKIYGMQNAPDGFQEWAEQNGADPRSGQ</sequence>
<comment type="caution">
    <text evidence="2">The sequence shown here is derived from an EMBL/GenBank/DDBJ whole genome shotgun (WGS) entry which is preliminary data.</text>
</comment>
<evidence type="ECO:0000313" key="3">
    <source>
        <dbReference type="Proteomes" id="UP000240418"/>
    </source>
</evidence>
<dbReference type="Pfam" id="PF13599">
    <property type="entry name" value="Pentapeptide_4"/>
    <property type="match status" value="1"/>
</dbReference>
<dbReference type="RefSeq" id="WP_106606724.1">
    <property type="nucleotide sequence ID" value="NZ_PYGJ01000001.1"/>
</dbReference>
<keyword evidence="1" id="KW-0812">Transmembrane</keyword>
<dbReference type="AlphaFoldDB" id="A0A2P8FJX1"/>
<proteinExistence type="predicted"/>
<dbReference type="Proteomes" id="UP000240418">
    <property type="component" value="Unassembled WGS sequence"/>
</dbReference>
<keyword evidence="3" id="KW-1185">Reference proteome</keyword>
<protein>
    <submittedName>
        <fullName evidence="2">Pentapeptide repeat protein</fullName>
    </submittedName>
</protein>
<reference evidence="2 3" key="1">
    <citation type="submission" date="2018-03" db="EMBL/GenBank/DDBJ databases">
        <title>Genomic Encyclopedia of Archaeal and Bacterial Type Strains, Phase II (KMG-II): from individual species to whole genera.</title>
        <authorList>
            <person name="Goeker M."/>
        </authorList>
    </citation>
    <scope>NUCLEOTIDE SEQUENCE [LARGE SCALE GENOMIC DNA]</scope>
    <source>
        <strain evidence="2 3">DSM 100673</strain>
    </source>
</reference>
<keyword evidence="1" id="KW-0472">Membrane</keyword>
<dbReference type="OrthoDB" id="7304622at2"/>